<name>A0ABV1BCC0_9FIRM</name>
<dbReference type="SUPFAM" id="SSF49265">
    <property type="entry name" value="Fibronectin type III"/>
    <property type="match status" value="1"/>
</dbReference>
<feature type="chain" id="PRO_5045217880" evidence="3">
    <location>
        <begin position="24"/>
        <end position="3023"/>
    </location>
</feature>
<dbReference type="SUPFAM" id="SSF49373">
    <property type="entry name" value="Invasin/intimin cell-adhesion fragments"/>
    <property type="match status" value="1"/>
</dbReference>
<feature type="compositionally biased region" description="Acidic residues" evidence="2">
    <location>
        <begin position="65"/>
        <end position="117"/>
    </location>
</feature>
<evidence type="ECO:0000313" key="5">
    <source>
        <dbReference type="EMBL" id="MEQ2370278.1"/>
    </source>
</evidence>
<dbReference type="InterPro" id="IPR003961">
    <property type="entry name" value="FN3_dom"/>
</dbReference>
<dbReference type="EMBL" id="JBBMEJ010000004">
    <property type="protein sequence ID" value="MEQ2370278.1"/>
    <property type="molecule type" value="Genomic_DNA"/>
</dbReference>
<dbReference type="Gene3D" id="2.60.40.3630">
    <property type="match status" value="1"/>
</dbReference>
<dbReference type="SMART" id="SM00635">
    <property type="entry name" value="BID_2"/>
    <property type="match status" value="1"/>
</dbReference>
<dbReference type="InterPro" id="IPR013378">
    <property type="entry name" value="InlB-like_B-rpt"/>
</dbReference>
<gene>
    <name evidence="5" type="ORF">WMO28_04825</name>
</gene>
<dbReference type="InterPro" id="IPR013783">
    <property type="entry name" value="Ig-like_fold"/>
</dbReference>
<evidence type="ECO:0000313" key="6">
    <source>
        <dbReference type="Proteomes" id="UP001473063"/>
    </source>
</evidence>
<dbReference type="Gene3D" id="2.60.120.380">
    <property type="match status" value="3"/>
</dbReference>
<comment type="subcellular location">
    <subcellularLocation>
        <location evidence="1">Cell envelope</location>
    </subcellularLocation>
</comment>
<dbReference type="InterPro" id="IPR003343">
    <property type="entry name" value="Big_2"/>
</dbReference>
<keyword evidence="6" id="KW-1185">Reference proteome</keyword>
<dbReference type="Pfam" id="PF02368">
    <property type="entry name" value="Big_2"/>
    <property type="match status" value="1"/>
</dbReference>
<organism evidence="5 6">
    <name type="scientific">Blautia aquisgranensis</name>
    <dbReference type="NCBI Taxonomy" id="3133153"/>
    <lineage>
        <taxon>Bacteria</taxon>
        <taxon>Bacillati</taxon>
        <taxon>Bacillota</taxon>
        <taxon>Clostridia</taxon>
        <taxon>Lachnospirales</taxon>
        <taxon>Lachnospiraceae</taxon>
        <taxon>Blautia</taxon>
    </lineage>
</organism>
<dbReference type="InterPro" id="IPR042229">
    <property type="entry name" value="Listeria/Bacterioides_rpt_sf"/>
</dbReference>
<dbReference type="Gene3D" id="2.60.40.10">
    <property type="entry name" value="Immunoglobulins"/>
    <property type="match status" value="1"/>
</dbReference>
<comment type="caution">
    <text evidence="5">The sequence shown here is derived from an EMBL/GenBank/DDBJ whole genome shotgun (WGS) entry which is preliminary data.</text>
</comment>
<dbReference type="PROSITE" id="PS50853">
    <property type="entry name" value="FN3"/>
    <property type="match status" value="1"/>
</dbReference>
<evidence type="ECO:0000256" key="2">
    <source>
        <dbReference type="SAM" id="MobiDB-lite"/>
    </source>
</evidence>
<feature type="signal peptide" evidence="3">
    <location>
        <begin position="1"/>
        <end position="23"/>
    </location>
</feature>
<evidence type="ECO:0000256" key="3">
    <source>
        <dbReference type="SAM" id="SignalP"/>
    </source>
</evidence>
<dbReference type="Gene3D" id="2.60.40.1080">
    <property type="match status" value="1"/>
</dbReference>
<reference evidence="5 6" key="1">
    <citation type="submission" date="2024-03" db="EMBL/GenBank/DDBJ databases">
        <title>Human intestinal bacterial collection.</title>
        <authorList>
            <person name="Pauvert C."/>
            <person name="Hitch T.C.A."/>
            <person name="Clavel T."/>
        </authorList>
    </citation>
    <scope>NUCLEOTIDE SEQUENCE [LARGE SCALE GENOMIC DNA]</scope>
    <source>
        <strain evidence="5 6">CLA-JM-H16</strain>
    </source>
</reference>
<accession>A0ABV1BCC0</accession>
<dbReference type="Gene3D" id="2.60.40.4270">
    <property type="entry name" value="Listeria-Bacteroides repeat domain"/>
    <property type="match status" value="1"/>
</dbReference>
<dbReference type="InterPro" id="IPR036116">
    <property type="entry name" value="FN3_sf"/>
</dbReference>
<dbReference type="Proteomes" id="UP001473063">
    <property type="component" value="Unassembled WGS sequence"/>
</dbReference>
<sequence length="3023" mass="339345">MNRKKVAWLLTAAMVATSVDSSALVASGADFSSEPVENMQEFSDGAESQDEGEAVSAEAEAPQTEQEEAPEAVQEPEQEADSDLALEDETEELSEPEEQEENTSDDSEELTEPEPNNEAEAFSSDDKDLEVQSEIMDSSMAENAIDLPYKNFIDISDVSSEDATVFRFSVEKNGKYKIVLSSVNTDHIMIYDSSFKECEVEDTNIVSCQAGETYYAVYNFSYVSDNAAAGVFPTIESFQMEQMPKTDYTLWGDGPEIITGEGAVVSCTYSNGETEELSDGDDINMFPFVMIGNEEYGYTDEPGTYQANLLIKKNVNGTNYDLYCLKNIGQIRLQTLKSWVQSRKDDAIELSGEEEENDAGMTDQLFHFRPEKNGLYSLFARGEEGNENIYSYQVLMDGDFNVIEQIDHGQTSRRKLEAGKDYYLAVRNEIHDQLYAGVSSAKEVKSIEIKNPEVSLCMGKDSLKKEDLLSNEMIQINYTDGTENVETCYGSVSEGYDIEIDTSSVDFDEDGNAKEGEYTVTVSVADQKTEVKIKVQKFADFFNERAEELTLDQERSTAISKKGSYYYKFTAPEDGTYTFRYRAMEDGEETGDYSYSVSYFDSEGNGIEETTALKAGDVVYARMTSEYDTGYDFCIKAIQKNYMVSSLKVESEPSDKTYIERLEFRDSAQPKTEGLKIRVAYDDGVEEVLGAEDVSRDGSKLSIYLDDDYDEDENGEKIRNYQLYIELDGSSVTVPVNYMTLAQYIRTLDKNYSNTLKLDEDETVQWNGGKGYLYSFTPDKDGEYSFTSEGNVDTYGYLVDENGEILAENDEDGSGNNFKVIYTLTAGTTYYYLARPYNSSKETSTLKLYKKESIASVDIEKPKKTNYISGFDSGINYDGLKISITFDSGKEVTYTYGDDDFGQYINISDNFAYDNSGNIQPGDYALTLTYEEENIGSIPVKCQSFADYMSEHQPGELKIGEDITETRKDDEDAFYKFTASETGKYKFKVTGTKDENQYYDSRLDIYNENGDYISEHGHYGEMSIELEAGTTYYLRINYRSYTEDDVDYTISVQAQRTLKEMVLNSNEIDLYEGFDDFSYDRLWNLARELEITLKFTDGSEETVHCVEDTTEDGYRVSVEDIPDLDGTPGTYNMKFRCGDISIDYKINLHSALDYIAKNASEIQSGKRTPVKIQSDSTAVYYAVVPETGYYKISYLANTSARIKYYDQEGEYHETPVKVEKGQKFYFSLENTEERSIRALVTVEKQDVVLEKLTIKTPPLKTTVTEVIDYLDDYDISDFDAEGMTVTAQYTDGMTEDLKPGDTSRLGSKLSVNLSPTYDEDGNENFALSVSMDEVRSEFLQISRISFKDYLKENGNQLETLKVNKDKNIMVQRNKCQVYGFTAENDGTYTFYSTGDEDTYGYIYDSEGQQIAYNDDAGSGTNFQIQLEMKKGEKYYLAARTFSSGAVSTTIHIADENGSEGASALSDFKLEEEPEKTVFYAYNDENNLNIWDLSYEGLKISAKTKEGETEIYSYSRSQKEFPFTITNNIKTDENGRPLTGKYTITVSYNGKTAVEFPIELKSFEDYLAGITNVLKPGETLDKVAEDPTEDGNLCYVKLPADLKGIYWNSGDRNNWSVYGIYDIQGKKTDMQLGNSSAWDFGGKDYYLCLKDKGYDDENGIFRYEKMASSGIIKDMEIISQPENTEFLKGMNAGIDVTGMMLRITYEDDTQKKVSATEFSDIYNRELSIVNEKGERIFNVSDLHDGENDLSIQLWGIKKNFRVSLTDPAKKDLDTLALDENAAFSVSESVRSHVYSYIPDENGEFYFNTEAEHYSSSWADENLKWYCTDEEENYLTDEEGNLPNLKKGKKYYFVVYYDGSAFGDVSVQLHKVSGSGEDVTEEDTDVVDMEITAPTKVEYTPEEKISYDGIKIHAIYDDGTEKDYTLEEAQKKGFTVSDTVKSLSEKNCPGSYEIVVRHEGQNGFSVRKTVPITVKNTGVLSGEFSENEQEIEIGSTEPLYEYQVAEDGYYQLALTAKNDSFIEGFITEGNRSQVISCYGNGTKTTYSSLVYLKAGKHYINFRSEMLSGGSCGVKLYHYSAAPQRIEVIPDSVKTEFIYGRDAVNFEGMKVRITYADGTERIVTVPEGFGRSGIMESGLYINNASDWLGNHELYLYIDIEDQENSRSISSSLKYTVKYPDDTVELEIGKTYTVKADSMKKQSVIYKIKGSELDNELCRIQYSDSRNTVRVSMEDGSYMQNVWPQYTDGTGEVCFIARKDKTYIVSIDHDEDVDEDMTIKLAGKNSVTKITPLPEDKTSYYYGIQDSGLENMKIQLTYADGNTEVVNGQDERIWLFGLDMEEISGPGTYSGILSFGSIRTLYRREIKDLSSEEIKKDQEVKLTGEDARNFKFVPEKTQKYYMLINTSYDDTDIRCMNTEGARLGYWVIRGNAEDRIRELVLTAGKTYYFNITCNNNGGNFVISDQKLSNIQVETGSTYTYTGTEIRPEVKVTCENRELTEGKDYQISYSNNINVGTGQIEISPVQGGIRFAQKTVSFEITPQSLADEKVEVTTIPDQEYTGEELVPEIQVSIGTKTLTLGTDYRVSYENNTNPGTAEVTVEGLGNYCGTVMRTFKIVKTPKDFTKAEVSGIKTSYEYTGKSITPVPVVKYENKTLTAGTDYKVSYKNNTNPGTAEITVEGMGDYRGTVTRNFKIVKTPKDFTKAAVSGIKSSYDYTGKNIKPVPVVKYANKVLTAGKDYDVAYVNNTKVGKATITITGKGDYSGKKSVTFTIAYKLVSKITMNRSSATVLAGNSLQLKATATPSNAYNKTVTWKSSSKYVTVDKNGKVTVNAKAPGGTVVTITATANDSSKKSASCKITVHNKITYSLNGGTQNKNNKTSFCKQTVKLYNPTRKGYIFGGWYTDKSLKKKITAISSKTTANVTLYAKWTKVSACKAPAKVTLKNSKAKTMTASWDAVSGANGYEFSYAENTKFTKAVKKVQTGRTVNIANLVKGKNYYVRVRAYRTDSTGAKIYGSYSKTVKVKIAK</sequence>
<dbReference type="CDD" id="cd00063">
    <property type="entry name" value="FN3"/>
    <property type="match status" value="1"/>
</dbReference>
<feature type="domain" description="Fibronectin type-III" evidence="4">
    <location>
        <begin position="2932"/>
        <end position="3023"/>
    </location>
</feature>
<feature type="region of interest" description="Disordered" evidence="2">
    <location>
        <begin position="31"/>
        <end position="128"/>
    </location>
</feature>
<evidence type="ECO:0000256" key="1">
    <source>
        <dbReference type="ARBA" id="ARBA00004196"/>
    </source>
</evidence>
<dbReference type="Pfam" id="PF09479">
    <property type="entry name" value="Flg_new"/>
    <property type="match status" value="1"/>
</dbReference>
<evidence type="ECO:0000259" key="4">
    <source>
        <dbReference type="PROSITE" id="PS50853"/>
    </source>
</evidence>
<proteinExistence type="predicted"/>
<protein>
    <submittedName>
        <fullName evidence="5">InlB B-repeat-containing protein</fullName>
    </submittedName>
</protein>
<dbReference type="SMART" id="SM00060">
    <property type="entry name" value="FN3"/>
    <property type="match status" value="1"/>
</dbReference>
<keyword evidence="3" id="KW-0732">Signal</keyword>
<dbReference type="NCBIfam" id="TIGR02543">
    <property type="entry name" value="List_Bact_rpt"/>
    <property type="match status" value="1"/>
</dbReference>
<dbReference type="InterPro" id="IPR008964">
    <property type="entry name" value="Invasin/intimin_cell_adhesion"/>
</dbReference>